<dbReference type="RefSeq" id="XP_040629281.1">
    <property type="nucleotide sequence ID" value="XM_040772656.1"/>
</dbReference>
<evidence type="ECO:0000313" key="11">
    <source>
        <dbReference type="Proteomes" id="UP000030653"/>
    </source>
</evidence>
<keyword evidence="5" id="KW-0256">Endoplasmic reticulum</keyword>
<evidence type="ECO:0000256" key="6">
    <source>
        <dbReference type="ARBA" id="ARBA00022989"/>
    </source>
</evidence>
<dbReference type="GO" id="GO:0045047">
    <property type="term" value="P:protein targeting to ER"/>
    <property type="evidence" value="ECO:0007669"/>
    <property type="project" value="TreeGrafter"/>
</dbReference>
<dbReference type="STRING" id="1858805.M5G935"/>
<evidence type="ECO:0000256" key="2">
    <source>
        <dbReference type="ARBA" id="ARBA00007324"/>
    </source>
</evidence>
<name>M5G935_DACPD</name>
<feature type="transmembrane region" description="Helical" evidence="9">
    <location>
        <begin position="71"/>
        <end position="92"/>
    </location>
</feature>
<evidence type="ECO:0000256" key="9">
    <source>
        <dbReference type="SAM" id="Phobius"/>
    </source>
</evidence>
<dbReference type="EMBL" id="JH795862">
    <property type="protein sequence ID" value="EJU02387.1"/>
    <property type="molecule type" value="Genomic_DNA"/>
</dbReference>
<evidence type="ECO:0000256" key="8">
    <source>
        <dbReference type="ARBA" id="ARBA00045608"/>
    </source>
</evidence>
<dbReference type="InterPro" id="IPR009582">
    <property type="entry name" value="Spc2/SPCS2"/>
</dbReference>
<keyword evidence="11" id="KW-1185">Reference proteome</keyword>
<comment type="similarity">
    <text evidence="2">Belongs to the SPCS2 family.</text>
</comment>
<protein>
    <recommendedName>
        <fullName evidence="3">Signal peptidase complex subunit 2</fullName>
    </recommendedName>
</protein>
<reference evidence="10 11" key="1">
    <citation type="journal article" date="2012" name="Science">
        <title>The Paleozoic origin of enzymatic lignin decomposition reconstructed from 31 fungal genomes.</title>
        <authorList>
            <person name="Floudas D."/>
            <person name="Binder M."/>
            <person name="Riley R."/>
            <person name="Barry K."/>
            <person name="Blanchette R.A."/>
            <person name="Henrissat B."/>
            <person name="Martinez A.T."/>
            <person name="Otillar R."/>
            <person name="Spatafora J.W."/>
            <person name="Yadav J.S."/>
            <person name="Aerts A."/>
            <person name="Benoit I."/>
            <person name="Boyd A."/>
            <person name="Carlson A."/>
            <person name="Copeland A."/>
            <person name="Coutinho P.M."/>
            <person name="de Vries R.P."/>
            <person name="Ferreira P."/>
            <person name="Findley K."/>
            <person name="Foster B."/>
            <person name="Gaskell J."/>
            <person name="Glotzer D."/>
            <person name="Gorecki P."/>
            <person name="Heitman J."/>
            <person name="Hesse C."/>
            <person name="Hori C."/>
            <person name="Igarashi K."/>
            <person name="Jurgens J.A."/>
            <person name="Kallen N."/>
            <person name="Kersten P."/>
            <person name="Kohler A."/>
            <person name="Kuees U."/>
            <person name="Kumar T.K.A."/>
            <person name="Kuo A."/>
            <person name="LaButti K."/>
            <person name="Larrondo L.F."/>
            <person name="Lindquist E."/>
            <person name="Ling A."/>
            <person name="Lombard V."/>
            <person name="Lucas S."/>
            <person name="Lundell T."/>
            <person name="Martin R."/>
            <person name="McLaughlin D.J."/>
            <person name="Morgenstern I."/>
            <person name="Morin E."/>
            <person name="Murat C."/>
            <person name="Nagy L.G."/>
            <person name="Nolan M."/>
            <person name="Ohm R.A."/>
            <person name="Patyshakuliyeva A."/>
            <person name="Rokas A."/>
            <person name="Ruiz-Duenas F.J."/>
            <person name="Sabat G."/>
            <person name="Salamov A."/>
            <person name="Samejima M."/>
            <person name="Schmutz J."/>
            <person name="Slot J.C."/>
            <person name="St John F."/>
            <person name="Stenlid J."/>
            <person name="Sun H."/>
            <person name="Sun S."/>
            <person name="Syed K."/>
            <person name="Tsang A."/>
            <person name="Wiebenga A."/>
            <person name="Young D."/>
            <person name="Pisabarro A."/>
            <person name="Eastwood D.C."/>
            <person name="Martin F."/>
            <person name="Cullen D."/>
            <person name="Grigoriev I.V."/>
            <person name="Hibbett D.S."/>
        </authorList>
    </citation>
    <scope>NUCLEOTIDE SEQUENCE [LARGE SCALE GENOMIC DNA]</scope>
    <source>
        <strain evidence="10 11">DJM-731 SS1</strain>
    </source>
</reference>
<dbReference type="GO" id="GO:0005787">
    <property type="term" value="C:signal peptidase complex"/>
    <property type="evidence" value="ECO:0007669"/>
    <property type="project" value="InterPro"/>
</dbReference>
<dbReference type="AlphaFoldDB" id="M5G935"/>
<dbReference type="OMA" id="KHACDDA"/>
<keyword evidence="6 9" id="KW-1133">Transmembrane helix</keyword>
<evidence type="ECO:0000256" key="5">
    <source>
        <dbReference type="ARBA" id="ARBA00022824"/>
    </source>
</evidence>
<dbReference type="Proteomes" id="UP000030653">
    <property type="component" value="Unassembled WGS sequence"/>
</dbReference>
<evidence type="ECO:0000256" key="3">
    <source>
        <dbReference type="ARBA" id="ARBA00017057"/>
    </source>
</evidence>
<dbReference type="Pfam" id="PF06703">
    <property type="entry name" value="SPC25"/>
    <property type="match status" value="1"/>
</dbReference>
<evidence type="ECO:0000256" key="1">
    <source>
        <dbReference type="ARBA" id="ARBA00004477"/>
    </source>
</evidence>
<dbReference type="HOGENOM" id="CLU_080518_1_0_1"/>
<proteinExistence type="inferred from homology"/>
<sequence length="223" mass="24747">MAPRKRKNGEPATAPVEKAEADGTIEVTLASEPVKINNAHLREVKDALDDAVRRMLTLPDQFKQNHRHLDIVLALGWGSVIAAGATGLYGYLVEFEKSKFLVEIGVALYCLLSSLRYLYQWFVGKDIIFVGKRRSVAGRIETERLTLSARLTPTPRSNPTYTLSLSYKRTTNSGKTLLQATTVKPGKETKIATWFDAEGNMDVIGFQKWAGEVVENAMESKTS</sequence>
<gene>
    <name evidence="10" type="ORF">DACRYDRAFT_22049</name>
</gene>
<evidence type="ECO:0000256" key="4">
    <source>
        <dbReference type="ARBA" id="ARBA00022692"/>
    </source>
</evidence>
<dbReference type="OrthoDB" id="29558at2759"/>
<comment type="subcellular location">
    <subcellularLocation>
        <location evidence="1">Endoplasmic reticulum membrane</location>
        <topology evidence="1">Multi-pass membrane protein</topology>
    </subcellularLocation>
</comment>
<evidence type="ECO:0000313" key="10">
    <source>
        <dbReference type="EMBL" id="EJU02387.1"/>
    </source>
</evidence>
<dbReference type="PANTHER" id="PTHR13085">
    <property type="entry name" value="MICROSOMAL SIGNAL PEPTIDASE 25 KDA SUBUNIT"/>
    <property type="match status" value="1"/>
</dbReference>
<keyword evidence="7 9" id="KW-0472">Membrane</keyword>
<dbReference type="GO" id="GO:0006465">
    <property type="term" value="P:signal peptide processing"/>
    <property type="evidence" value="ECO:0007669"/>
    <property type="project" value="InterPro"/>
</dbReference>
<dbReference type="PANTHER" id="PTHR13085:SF0">
    <property type="entry name" value="SIGNAL PEPTIDASE COMPLEX SUBUNIT 2"/>
    <property type="match status" value="1"/>
</dbReference>
<dbReference type="GeneID" id="63687718"/>
<accession>M5G935</accession>
<comment type="function">
    <text evidence="8">Component of the signal peptidase complex (SPC) which catalyzes the cleavage of N-terminal signal sequences from nascent proteins as they are translocated into the lumen of the endoplasmic reticulum. Enhances the enzymatic activity of SPC and facilitates the interactions between different components of the translocation site.</text>
</comment>
<organism evidence="10 11">
    <name type="scientific">Dacryopinax primogenitus (strain DJM 731)</name>
    <name type="common">Brown rot fungus</name>
    <dbReference type="NCBI Taxonomy" id="1858805"/>
    <lineage>
        <taxon>Eukaryota</taxon>
        <taxon>Fungi</taxon>
        <taxon>Dikarya</taxon>
        <taxon>Basidiomycota</taxon>
        <taxon>Agaricomycotina</taxon>
        <taxon>Dacrymycetes</taxon>
        <taxon>Dacrymycetales</taxon>
        <taxon>Dacrymycetaceae</taxon>
        <taxon>Dacryopinax</taxon>
    </lineage>
</organism>
<keyword evidence="4 9" id="KW-0812">Transmembrane</keyword>
<evidence type="ECO:0000256" key="7">
    <source>
        <dbReference type="ARBA" id="ARBA00023136"/>
    </source>
</evidence>